<dbReference type="AlphaFoldDB" id="Q9BYX6"/>
<reference evidence="1" key="1">
    <citation type="submission" date="2000-11" db="EMBL/GenBank/DDBJ databases">
        <title>Cloning and characterization of FKSG29, a novel gene located on human chromosome 13.</title>
        <authorList>
            <person name="Wang Y.-G."/>
            <person name="Gong L."/>
        </authorList>
    </citation>
    <scope>NUCLEOTIDE SEQUENCE</scope>
</reference>
<protein>
    <submittedName>
        <fullName evidence="1">FKSG29</fullName>
    </submittedName>
    <submittedName>
        <fullName evidence="2">HCG2011753</fullName>
    </submittedName>
</protein>
<accession>Q9BYX6</accession>
<reference evidence="2" key="2">
    <citation type="journal article" date="2001" name="Science">
        <title>The sequence of the human genome.</title>
        <authorList>
            <person name="Venter J.C."/>
            <person name="Adams M.D."/>
            <person name="Myers E.W."/>
            <person name="Li P.W."/>
            <person name="Mural R.J."/>
            <person name="Sutton G.G."/>
            <person name="Smith H.O."/>
            <person name="Yandell M."/>
            <person name="Evans C.A."/>
            <person name="Holt R.A."/>
            <person name="Gocayne J.D."/>
            <person name="Amanatides P."/>
            <person name="Ballew R.M."/>
            <person name="Huson D.H."/>
            <person name="Wortman J.R."/>
            <person name="Zhang Q."/>
            <person name="Kodira C.D."/>
            <person name="Zheng X.H."/>
            <person name="Chen L."/>
            <person name="Skupski M."/>
            <person name="Subramanian G."/>
            <person name="Thomas P.D."/>
            <person name="Zhang J."/>
            <person name="Gabor Miklos G.L."/>
            <person name="Nelson C."/>
            <person name="Broder S."/>
            <person name="Clark A.G."/>
            <person name="Nadeau J."/>
            <person name="McKusick V.A."/>
            <person name="Zinder N."/>
            <person name="Levine A.J."/>
            <person name="Roberts R.J."/>
            <person name="Simon M."/>
            <person name="Slayman C."/>
            <person name="Hunkapiller M."/>
            <person name="Bolanos R."/>
            <person name="Delcher A."/>
            <person name="Dew I."/>
            <person name="Fasulo D."/>
            <person name="Flanigan M."/>
            <person name="Florea L."/>
            <person name="Halpern A."/>
            <person name="Hannenhalli S."/>
            <person name="Kravitz S."/>
            <person name="Levy S."/>
            <person name="Mobarry C."/>
            <person name="Reinert K."/>
            <person name="Remington K."/>
            <person name="Abu-Threideh J."/>
            <person name="Beasley E."/>
            <person name="Biddick K."/>
            <person name="Bonazzi V."/>
            <person name="Brandon R."/>
            <person name="Cargill M."/>
            <person name="Chandramouliswaran I."/>
            <person name="Charlab R."/>
            <person name="Chaturvedi K."/>
            <person name="Deng Z."/>
            <person name="Di Francesco V."/>
            <person name="Dunn P."/>
            <person name="Eilbeck K."/>
            <person name="Evangelista C."/>
            <person name="Gabrielian A.E."/>
            <person name="Gan W."/>
            <person name="Ge W."/>
            <person name="Gong F."/>
            <person name="Gu Z."/>
            <person name="Guan P."/>
            <person name="Heiman T.J."/>
            <person name="Higgins M.E."/>
            <person name="Ji R.R."/>
            <person name="Ke Z."/>
            <person name="Ketchum K.A."/>
            <person name="Lai Z."/>
            <person name="Lei Y."/>
            <person name="Li Z."/>
            <person name="Li J."/>
            <person name="Liang Y."/>
            <person name="Lin X."/>
            <person name="Lu F."/>
            <person name="Merkulov G.V."/>
            <person name="Milshina N."/>
            <person name="Moore H.M."/>
            <person name="Naik A.K."/>
            <person name="Narayan V.A."/>
            <person name="Neelam B."/>
            <person name="Nusskern D."/>
            <person name="Rusch D.B."/>
            <person name="Salzberg S."/>
            <person name="Shao W."/>
            <person name="Shue B."/>
            <person name="Sun J."/>
            <person name="Wang Z."/>
            <person name="Wang A."/>
            <person name="Wang X."/>
            <person name="Wang J."/>
            <person name="Wei M."/>
            <person name="Wides R."/>
            <person name="Xiao C."/>
            <person name="Yan C."/>
            <person name="Yao A."/>
            <person name="Ye J."/>
            <person name="Zhan M."/>
            <person name="Zhang W."/>
            <person name="Zhang H."/>
            <person name="Zhao Q."/>
            <person name="Zheng L."/>
            <person name="Zhong F."/>
            <person name="Zhong W."/>
            <person name="Zhu S."/>
            <person name="Zhao S."/>
            <person name="Gilbert D."/>
            <person name="Baumhueter S."/>
            <person name="Spier G."/>
            <person name="Carter C."/>
            <person name="Cravchik A."/>
            <person name="Woodage T."/>
            <person name="Ali F."/>
            <person name="An H."/>
            <person name="Awe A."/>
            <person name="Baldwin D."/>
            <person name="Baden H."/>
            <person name="Barnstead M."/>
            <person name="Barrow I."/>
            <person name="Beeson K."/>
            <person name="Busam D."/>
            <person name="Carver A."/>
            <person name="Center A."/>
            <person name="Cheng M.L."/>
            <person name="Curry L."/>
            <person name="Danaher S."/>
            <person name="Davenport L."/>
            <person name="Desilets R."/>
            <person name="Dietz S."/>
            <person name="Dodson K."/>
            <person name="Doup L."/>
            <person name="Ferriera S."/>
            <person name="Garg N."/>
            <person name="Gluecksmann A."/>
            <person name="Hart B."/>
            <person name="Haynes J."/>
            <person name="Haynes C."/>
            <person name="Heiner C."/>
            <person name="Hladun S."/>
            <person name="Hostin D."/>
            <person name="Houck J."/>
            <person name="Howland T."/>
            <person name="Ibegwam C."/>
            <person name="Johnson J."/>
            <person name="Kalush F."/>
            <person name="Kline L."/>
            <person name="Koduru S."/>
            <person name="Love A."/>
            <person name="Mann F."/>
            <person name="May D."/>
            <person name="McCawley S."/>
            <person name="McIntosh T."/>
            <person name="McMullen I."/>
            <person name="Moy M."/>
            <person name="Moy L."/>
            <person name="Murphy B."/>
            <person name="Nelson K."/>
            <person name="Pfannkoch C."/>
            <person name="Pratts E."/>
            <person name="Puri V."/>
            <person name="Qureshi H."/>
            <person name="Reardon M."/>
            <person name="Rodriguez R."/>
            <person name="Rogers Y.H."/>
            <person name="Romblad D."/>
            <person name="Ruhfel B."/>
            <person name="Scott R."/>
            <person name="Sitter C."/>
            <person name="Smallwood M."/>
            <person name="Stewart E."/>
            <person name="Strong R."/>
            <person name="Suh E."/>
            <person name="Thomas R."/>
            <person name="Tint N.N."/>
            <person name="Tse S."/>
            <person name="Vech C."/>
            <person name="Wang G."/>
            <person name="Wetter J."/>
            <person name="Williams S."/>
            <person name="Williams M."/>
            <person name="Windsor S."/>
            <person name="Winn-Deen E."/>
            <person name="Wolfe K."/>
            <person name="Zaveri J."/>
            <person name="Zaveri K."/>
            <person name="Abril J.F."/>
            <person name="Guigo R."/>
            <person name="Campbell M.J."/>
            <person name="Sjolander K.V."/>
            <person name="Karlak B."/>
            <person name="Kejariwal A."/>
            <person name="Mi H."/>
            <person name="Lazareva B."/>
            <person name="Hatton T."/>
            <person name="Narechania A."/>
            <person name="Diemer K."/>
            <person name="Muruganujan A."/>
            <person name="Guo N."/>
            <person name="Sato S."/>
            <person name="Bafna V."/>
            <person name="Istrail S."/>
            <person name="Lippert R."/>
            <person name="Schwartz R."/>
            <person name="Walenz B."/>
            <person name="Yooseph S."/>
            <person name="Allen D."/>
            <person name="Basu A."/>
            <person name="Baxendale J."/>
            <person name="Blick L."/>
            <person name="Caminha M."/>
            <person name="Carnes-Stine J."/>
            <person name="Caulk P."/>
            <person name="Chiang Y.H."/>
            <person name="Coyne M."/>
            <person name="Dahlke C."/>
            <person name="Mays A."/>
            <person name="Dombroski M."/>
            <person name="Donnelly M."/>
            <person name="Ely D."/>
            <person name="Esparham S."/>
            <person name="Fosler C."/>
            <person name="Gire H."/>
            <person name="Glanowski S."/>
            <person name="Glasser K."/>
            <person name="Glodek A."/>
            <person name="Gorokhov M."/>
            <person name="Graham K."/>
            <person name="Gropman B."/>
            <person name="Harris M."/>
            <person name="Heil J."/>
            <person name="Henderson S."/>
            <person name="Hoover J."/>
            <person name="Jennings D."/>
            <person name="Jordan C."/>
            <person name="Jordan J."/>
            <person name="Kasha J."/>
            <person name="Kagan L."/>
            <person name="Kraft C."/>
            <person name="Levitsky A."/>
            <person name="Lewis M."/>
            <person name="Liu X."/>
            <person name="Lopez J."/>
            <person name="Ma D."/>
            <person name="Majoros W."/>
            <person name="McDaniel J."/>
            <person name="Murphy S."/>
            <person name="Newman M."/>
            <person name="Nguyen T."/>
            <person name="Nguyen N."/>
            <person name="Nodell M."/>
            <person name="Pan S."/>
            <person name="Peck J."/>
            <person name="Peterson M."/>
            <person name="Rowe W."/>
            <person name="Sanders R."/>
            <person name="Scott J."/>
            <person name="Simpson M."/>
            <person name="Smith T."/>
            <person name="Sprague A."/>
            <person name="Stockwell T."/>
            <person name="Turner R."/>
            <person name="Venter E."/>
            <person name="Wang M."/>
            <person name="Wen M."/>
            <person name="Wu D."/>
            <person name="Wu M."/>
            <person name="Xia A."/>
            <person name="Zandieh A."/>
            <person name="Zhu X."/>
        </authorList>
    </citation>
    <scope>NUCLEOTIDE SEQUENCE</scope>
</reference>
<proteinExistence type="evidence at transcript level"/>
<dbReference type="EMBL" id="AY014273">
    <property type="protein sequence ID" value="AAG50356.1"/>
    <property type="molecule type" value="mRNA"/>
</dbReference>
<organism evidence="1">
    <name type="scientific">Homo sapiens</name>
    <name type="common">Human</name>
    <dbReference type="NCBI Taxonomy" id="9606"/>
    <lineage>
        <taxon>Eukaryota</taxon>
        <taxon>Metazoa</taxon>
        <taxon>Chordata</taxon>
        <taxon>Craniata</taxon>
        <taxon>Vertebrata</taxon>
        <taxon>Euteleostomi</taxon>
        <taxon>Mammalia</taxon>
        <taxon>Eutheria</taxon>
        <taxon>Euarchontoglires</taxon>
        <taxon>Primates</taxon>
        <taxon>Haplorrhini</taxon>
        <taxon>Catarrhini</taxon>
        <taxon>Hominidae</taxon>
        <taxon>Homo</taxon>
    </lineage>
</organism>
<sequence length="130" mass="14645">MFTTWPFTEKYLPVPAVEGYIASSFQSNLLPGNVNSLLVLVICYLWEPILSLLADDENSVIYHNTNLGIKLSIRHFCKISIYFRSRTKVKPSVNESCLLVQAKWDIWQQSPGVLGALLLTASSSHWAARC</sequence>
<dbReference type="EMBL" id="CH471085">
    <property type="protein sequence ID" value="EAX09020.1"/>
    <property type="molecule type" value="Genomic_DNA"/>
</dbReference>
<reference evidence="2" key="3">
    <citation type="submission" date="2005-07" db="EMBL/GenBank/DDBJ databases">
        <authorList>
            <person name="Mural R.J."/>
            <person name="Istrail S."/>
            <person name="Sutton G."/>
            <person name="Florea L."/>
            <person name="Halpern A.L."/>
            <person name="Mobarry C.M."/>
            <person name="Lippert R."/>
            <person name="Walenz B."/>
            <person name="Shatkay H."/>
            <person name="Dew I."/>
            <person name="Miller J.R."/>
            <person name="Flanigan M.J."/>
            <person name="Edwards N.J."/>
            <person name="Bolanos R."/>
            <person name="Fasulo D."/>
            <person name="Halldorsson B.V."/>
            <person name="Hannenhalli S."/>
            <person name="Turner R."/>
            <person name="Yooseph S."/>
            <person name="Lu F."/>
            <person name="Nusskern D.R."/>
            <person name="Shue B.C."/>
            <person name="Zheng X.H."/>
            <person name="Zhong F."/>
            <person name="Delcher A.L."/>
            <person name="Huson D.H."/>
            <person name="Kravitz S.A."/>
            <person name="Mouchard L."/>
            <person name="Reinert K."/>
            <person name="Remington K.A."/>
            <person name="Clark A.G."/>
            <person name="Waterman M.S."/>
            <person name="Eichler E.E."/>
            <person name="Adams M.D."/>
            <person name="Hunkapiller M.W."/>
            <person name="Myers E.W."/>
            <person name="Venter J.C."/>
        </authorList>
    </citation>
    <scope>NUCLEOTIDE SEQUENCE</scope>
</reference>
<name>Q9BYX6_HUMAN</name>
<evidence type="ECO:0000313" key="2">
    <source>
        <dbReference type="EMBL" id="EAX09020.1"/>
    </source>
</evidence>
<gene>
    <name evidence="1" type="primary">FKSG29</name>
    <name evidence="2" type="ORF">hCG_2011753</name>
</gene>
<dbReference type="GeneCards" id="FKSG29"/>
<evidence type="ECO:0000313" key="1">
    <source>
        <dbReference type="EMBL" id="AAG50356.1"/>
    </source>
</evidence>